<dbReference type="InterPro" id="IPR036291">
    <property type="entry name" value="NAD(P)-bd_dom_sf"/>
</dbReference>
<dbReference type="InterPro" id="IPR001509">
    <property type="entry name" value="Epimerase_deHydtase"/>
</dbReference>
<feature type="domain" description="NAD-dependent epimerase/dehydratase" evidence="1">
    <location>
        <begin position="3"/>
        <end position="212"/>
    </location>
</feature>
<dbReference type="Proteomes" id="UP000034034">
    <property type="component" value="Chromosome"/>
</dbReference>
<sequence>MRVFVTGASGWIGSAVLPELIGAGHQVLGLARSDASAATVAATGADVLRGDLKDPVVLRAGAAGCDGVIHLAFVHDFTDFEGAVRADALAVQALGAALENTGKPLVVTAGTPAVAGRVATERDTAEPGSMAAGREQNAALALTTADRGVRSAVLRLPRSVHGAGDRHGFVARLTATARERGVAGYVGDGSSRWPAVHVRDAAHLYRLALENAPAGSVLHAVGDEGVPTRDIATAIGGALNLPTASVPREDFGFLGPLLALDQPASAAATRELLGWEPVGPGLIEDIDQGRYLSP</sequence>
<dbReference type="KEGG" id="sxi:SXIM_35080"/>
<proteinExistence type="predicted"/>
<dbReference type="PATRIC" id="fig|408015.6.peg.3556"/>
<dbReference type="PANTHER" id="PTHR48079:SF6">
    <property type="entry name" value="NAD(P)-BINDING DOMAIN-CONTAINING PROTEIN-RELATED"/>
    <property type="match status" value="1"/>
</dbReference>
<reference evidence="2" key="1">
    <citation type="submission" date="2019-08" db="EMBL/GenBank/DDBJ databases">
        <title>Complete genome sequence of a mangrove-derived Streptomyces xiamenensis.</title>
        <authorList>
            <person name="Xu J."/>
        </authorList>
    </citation>
    <scope>NUCLEOTIDE SEQUENCE</scope>
    <source>
        <strain evidence="2">318</strain>
    </source>
</reference>
<dbReference type="GO" id="GO:0005737">
    <property type="term" value="C:cytoplasm"/>
    <property type="evidence" value="ECO:0007669"/>
    <property type="project" value="TreeGrafter"/>
</dbReference>
<gene>
    <name evidence="2" type="ORF">SXIM_35080</name>
</gene>
<accession>A0A0F7FWV0</accession>
<dbReference type="HOGENOM" id="CLU_007383_12_3_11"/>
<name>A0A0F7FWV0_9ACTN</name>
<protein>
    <submittedName>
        <fullName evidence="2">3-beta hydroxysteroid dehydrogenase</fullName>
    </submittedName>
</protein>
<dbReference type="CDD" id="cd05262">
    <property type="entry name" value="SDR_a7"/>
    <property type="match status" value="1"/>
</dbReference>
<dbReference type="EMBL" id="CP009922">
    <property type="protein sequence ID" value="AKG44892.1"/>
    <property type="molecule type" value="Genomic_DNA"/>
</dbReference>
<evidence type="ECO:0000313" key="3">
    <source>
        <dbReference type="Proteomes" id="UP000034034"/>
    </source>
</evidence>
<dbReference type="RefSeq" id="WP_046724635.1">
    <property type="nucleotide sequence ID" value="NZ_CP009922.3"/>
</dbReference>
<dbReference type="InterPro" id="IPR051783">
    <property type="entry name" value="NAD(P)-dependent_oxidoreduct"/>
</dbReference>
<dbReference type="GO" id="GO:0004029">
    <property type="term" value="F:aldehyde dehydrogenase (NAD+) activity"/>
    <property type="evidence" value="ECO:0007669"/>
    <property type="project" value="TreeGrafter"/>
</dbReference>
<dbReference type="PANTHER" id="PTHR48079">
    <property type="entry name" value="PROTEIN YEEZ"/>
    <property type="match status" value="1"/>
</dbReference>
<keyword evidence="3" id="KW-1185">Reference proteome</keyword>
<evidence type="ECO:0000313" key="2">
    <source>
        <dbReference type="EMBL" id="AKG44892.1"/>
    </source>
</evidence>
<dbReference type="Pfam" id="PF01370">
    <property type="entry name" value="Epimerase"/>
    <property type="match status" value="1"/>
</dbReference>
<dbReference type="Gene3D" id="3.40.50.720">
    <property type="entry name" value="NAD(P)-binding Rossmann-like Domain"/>
    <property type="match status" value="1"/>
</dbReference>
<organism evidence="2 3">
    <name type="scientific">Streptomyces xiamenensis</name>
    <dbReference type="NCBI Taxonomy" id="408015"/>
    <lineage>
        <taxon>Bacteria</taxon>
        <taxon>Bacillati</taxon>
        <taxon>Actinomycetota</taxon>
        <taxon>Actinomycetes</taxon>
        <taxon>Kitasatosporales</taxon>
        <taxon>Streptomycetaceae</taxon>
        <taxon>Streptomyces</taxon>
    </lineage>
</organism>
<dbReference type="SUPFAM" id="SSF51735">
    <property type="entry name" value="NAD(P)-binding Rossmann-fold domains"/>
    <property type="match status" value="1"/>
</dbReference>
<dbReference type="AlphaFoldDB" id="A0A0F7FWV0"/>
<evidence type="ECO:0000259" key="1">
    <source>
        <dbReference type="Pfam" id="PF01370"/>
    </source>
</evidence>
<dbReference type="STRING" id="408015.SXIM_35080"/>